<feature type="region of interest" description="Disordered" evidence="1">
    <location>
        <begin position="1"/>
        <end position="22"/>
    </location>
</feature>
<dbReference type="InterPro" id="IPR057469">
    <property type="entry name" value="PH_MADD"/>
</dbReference>
<dbReference type="EnsemblMetazoa" id="XM_028662591.1">
    <property type="protein sequence ID" value="XP_028518392.1"/>
    <property type="gene ID" value="LOC110250402"/>
</dbReference>
<dbReference type="Proteomes" id="UP000887567">
    <property type="component" value="Unplaced"/>
</dbReference>
<dbReference type="GeneID" id="110250402"/>
<reference evidence="3" key="1">
    <citation type="submission" date="2022-11" db="UniProtKB">
        <authorList>
            <consortium name="EnsemblMetazoa"/>
        </authorList>
    </citation>
    <scope>IDENTIFICATION</scope>
</reference>
<dbReference type="GO" id="GO:0042981">
    <property type="term" value="P:regulation of apoptotic process"/>
    <property type="evidence" value="ECO:0007669"/>
    <property type="project" value="TreeGrafter"/>
</dbReference>
<evidence type="ECO:0000259" key="2">
    <source>
        <dbReference type="Pfam" id="PF25328"/>
    </source>
</evidence>
<feature type="domain" description="MAP kinase-activating death" evidence="2">
    <location>
        <begin position="14"/>
        <end position="50"/>
    </location>
</feature>
<proteinExistence type="predicted"/>
<dbReference type="RefSeq" id="XP_028518392.1">
    <property type="nucleotide sequence ID" value="XM_028662591.1"/>
</dbReference>
<dbReference type="KEGG" id="epa:110250402"/>
<dbReference type="Pfam" id="PF25328">
    <property type="entry name" value="PH_MADD"/>
    <property type="match status" value="1"/>
</dbReference>
<dbReference type="GO" id="GO:0005085">
    <property type="term" value="F:guanyl-nucleotide exchange factor activity"/>
    <property type="evidence" value="ECO:0007669"/>
    <property type="project" value="TreeGrafter"/>
</dbReference>
<dbReference type="GO" id="GO:0032483">
    <property type="term" value="P:regulation of Rab protein signal transduction"/>
    <property type="evidence" value="ECO:0007669"/>
    <property type="project" value="TreeGrafter"/>
</dbReference>
<dbReference type="OrthoDB" id="6282239at2759"/>
<dbReference type="GO" id="GO:0005829">
    <property type="term" value="C:cytosol"/>
    <property type="evidence" value="ECO:0007669"/>
    <property type="project" value="TreeGrafter"/>
</dbReference>
<organism evidence="3 4">
    <name type="scientific">Exaiptasia diaphana</name>
    <name type="common">Tropical sea anemone</name>
    <name type="synonym">Aiptasia pulchella</name>
    <dbReference type="NCBI Taxonomy" id="2652724"/>
    <lineage>
        <taxon>Eukaryota</taxon>
        <taxon>Metazoa</taxon>
        <taxon>Cnidaria</taxon>
        <taxon>Anthozoa</taxon>
        <taxon>Hexacorallia</taxon>
        <taxon>Actiniaria</taxon>
        <taxon>Aiptasiidae</taxon>
        <taxon>Exaiptasia</taxon>
    </lineage>
</organism>
<dbReference type="PANTHER" id="PTHR13008:SF7">
    <property type="entry name" value="MAP KINASE-ACTIVATING DEATH DOMAIN PROTEIN"/>
    <property type="match status" value="1"/>
</dbReference>
<accession>A0A913YV33</accession>
<keyword evidence="4" id="KW-1185">Reference proteome</keyword>
<evidence type="ECO:0000256" key="1">
    <source>
        <dbReference type="SAM" id="MobiDB-lite"/>
    </source>
</evidence>
<evidence type="ECO:0000313" key="3">
    <source>
        <dbReference type="EnsemblMetazoa" id="XP_028518392.1"/>
    </source>
</evidence>
<evidence type="ECO:0000313" key="4">
    <source>
        <dbReference type="Proteomes" id="UP000887567"/>
    </source>
</evidence>
<dbReference type="PANTHER" id="PTHR13008">
    <property type="entry name" value="MAP-KINASE ACTIVATING DEATH DOMAIN PROTEIN MADD /DENN/AEX-3 C.ELEGANS"/>
    <property type="match status" value="1"/>
</dbReference>
<protein>
    <recommendedName>
        <fullName evidence="2">MAP kinase-activating death domain-containing protein</fullName>
    </recommendedName>
</protein>
<sequence>MQRAAERLQATNKGPQLGGDFPIQDMETGENGHLQVTLEGIGLKFCTKRVRKILLSAEIFYDIIHGIYVRALSFILSPSKRSCRCFRVTIPSL</sequence>
<dbReference type="InterPro" id="IPR039980">
    <property type="entry name" value="MADD"/>
</dbReference>
<dbReference type="AlphaFoldDB" id="A0A913YV33"/>
<name>A0A913YV33_EXADI</name>